<dbReference type="SUPFAM" id="SSF46689">
    <property type="entry name" value="Homeodomain-like"/>
    <property type="match status" value="2"/>
</dbReference>
<feature type="region of interest" description="Disordered" evidence="2">
    <location>
        <begin position="85"/>
        <end position="118"/>
    </location>
</feature>
<comment type="caution">
    <text evidence="5">The sequence shown here is derived from an EMBL/GenBank/DDBJ whole genome shotgun (WGS) entry which is preliminary data.</text>
</comment>
<feature type="compositionally biased region" description="Acidic residues" evidence="2">
    <location>
        <begin position="348"/>
        <end position="359"/>
    </location>
</feature>
<evidence type="ECO:0000256" key="1">
    <source>
        <dbReference type="ARBA" id="ARBA00023242"/>
    </source>
</evidence>
<evidence type="ECO:0000313" key="6">
    <source>
        <dbReference type="Proteomes" id="UP000813824"/>
    </source>
</evidence>
<dbReference type="Gene3D" id="1.10.10.60">
    <property type="entry name" value="Homeodomain-like"/>
    <property type="match status" value="1"/>
</dbReference>
<feature type="compositionally biased region" description="Polar residues" evidence="2">
    <location>
        <begin position="756"/>
        <end position="765"/>
    </location>
</feature>
<evidence type="ECO:0000259" key="4">
    <source>
        <dbReference type="PROSITE" id="PS51294"/>
    </source>
</evidence>
<feature type="compositionally biased region" description="Polar residues" evidence="2">
    <location>
        <begin position="367"/>
        <end position="377"/>
    </location>
</feature>
<keyword evidence="1" id="KW-0539">Nucleus</keyword>
<gene>
    <name evidence="5" type="ORF">BXZ70DRAFT_1064312</name>
</gene>
<sequence length="1010" mass="109291">MAAATSPTITPPEMPTRVPSSSTFSFTAPYPPNTPASSNIVPPLGHKQQRRVSLALPSSPRVFPAWSFRDDTGLGNVTAALLPEKRGKMRKISTEDDDMAQDQPSTSASQPQIEKKQRKKWTMEETQMLVNGCNKWGVGNWKAILNDPEFVFDNRSPVDLKDRFRTYYPDAYKEHYPNAKTHLSSKVRSALPDGSSIFEKTRSKKRRPFTEEEDRALKAGYDKHGTVWATIVKDPVFQEQNRRSTDLRDRFRNAFPELYQAAGYKPRLSAKKKKELGLDGPAEPSASTMIIESPRKIKARGQPVRAATDDQLSMGRDGLGPVRRKRRHTTQGLFRGGTKSVPESTTNSEDEDSSDEEDKDTPPSSAADITSPNSVQPPTEELSNDADCEVGMDIQPLDNLADQLPDFMSSDMTDSSQATTWSSIDAPLHSWTSSASSASNGLAASPSPTHEYLLPHSPIVTGANTMIGKSAWGPQDWLSANPRLDANGSNSSYLGGSTAFSPQTPSSPNTFSSSNNNHLLSLSHASLNHLQSQQGFHHPSQFSQSHSHGVFDRLDLWPNSLSHDYDLDIDFISEGFGGETTDEQSAFSDPSAWTNTTSGMRGGFTHHSNYAGDLIFGARTHQPSGHMHMDYGHGFGFGSSSGAGGMDIGLGLEGVQRNGSKPKSGLHTPALPGIDEIELTNITLDDREYDIEQDLLTNHESIGSNDISMSKDCIRPLALEEIVGLPSSDDESALRDSQDSGMNVAMTPPHTPYTGIRSSGRTSVPGSHASYGPHVHHSRSVSVPPSEHRNPDPHAEMAHSQTPNPQRKYKPLPTTSGRQTFQPFQLPSSMPPPTITPSQAQSVPRPSQASHPPSSFTAPSVPYKVPYLDLHYYTNLAPGMALLTTYPKSHLEGHAQALDLAQSLAQVAQAQAQAQSPSKPLCISPSSLMQFNSPAPTTATATATTPSPFAVNTSSSSAATAPVTVDSSSGGPSSSRHQRGLSAISPQDLLVRRGSDTHKRKRASWDGGAS</sequence>
<feature type="domain" description="HTH myb-type" evidence="4">
    <location>
        <begin position="201"/>
        <end position="233"/>
    </location>
</feature>
<dbReference type="PROSITE" id="PS51294">
    <property type="entry name" value="HTH_MYB"/>
    <property type="match status" value="2"/>
</dbReference>
<evidence type="ECO:0000313" key="5">
    <source>
        <dbReference type="EMBL" id="KAH8101242.1"/>
    </source>
</evidence>
<dbReference type="PROSITE" id="PS50090">
    <property type="entry name" value="MYB_LIKE"/>
    <property type="match status" value="2"/>
</dbReference>
<feature type="region of interest" description="Disordered" evidence="2">
    <location>
        <begin position="270"/>
        <end position="384"/>
    </location>
</feature>
<dbReference type="SMART" id="SM00717">
    <property type="entry name" value="SANT"/>
    <property type="match status" value="2"/>
</dbReference>
<dbReference type="EMBL" id="JAEVFJ010000013">
    <property type="protein sequence ID" value="KAH8101242.1"/>
    <property type="molecule type" value="Genomic_DNA"/>
</dbReference>
<evidence type="ECO:0000256" key="2">
    <source>
        <dbReference type="SAM" id="MobiDB-lite"/>
    </source>
</evidence>
<feature type="region of interest" description="Disordered" evidence="2">
    <location>
        <begin position="934"/>
        <end position="1010"/>
    </location>
</feature>
<feature type="region of interest" description="Disordered" evidence="2">
    <location>
        <begin position="728"/>
        <end position="860"/>
    </location>
</feature>
<name>A0A8K0UQG5_9AGAR</name>
<dbReference type="Pfam" id="PF00249">
    <property type="entry name" value="Myb_DNA-binding"/>
    <property type="match status" value="1"/>
</dbReference>
<organism evidence="5 6">
    <name type="scientific">Cristinia sonorae</name>
    <dbReference type="NCBI Taxonomy" id="1940300"/>
    <lineage>
        <taxon>Eukaryota</taxon>
        <taxon>Fungi</taxon>
        <taxon>Dikarya</taxon>
        <taxon>Basidiomycota</taxon>
        <taxon>Agaricomycotina</taxon>
        <taxon>Agaricomycetes</taxon>
        <taxon>Agaricomycetidae</taxon>
        <taxon>Agaricales</taxon>
        <taxon>Pleurotineae</taxon>
        <taxon>Stephanosporaceae</taxon>
        <taxon>Cristinia</taxon>
    </lineage>
</organism>
<accession>A0A8K0UQG5</accession>
<dbReference type="AlphaFoldDB" id="A0A8K0UQG5"/>
<feature type="domain" description="Myb-like" evidence="3">
    <location>
        <begin position="201"/>
        <end position="255"/>
    </location>
</feature>
<dbReference type="InterPro" id="IPR052450">
    <property type="entry name" value="TRBD-Containing_Protein"/>
</dbReference>
<proteinExistence type="predicted"/>
<dbReference type="OrthoDB" id="608866at2759"/>
<dbReference type="InterPro" id="IPR001005">
    <property type="entry name" value="SANT/Myb"/>
</dbReference>
<feature type="domain" description="HTH myb-type" evidence="4">
    <location>
        <begin position="113"/>
        <end position="172"/>
    </location>
</feature>
<dbReference type="Gene3D" id="1.10.246.220">
    <property type="match status" value="1"/>
</dbReference>
<feature type="compositionally biased region" description="Low complexity" evidence="2">
    <location>
        <begin position="934"/>
        <end position="975"/>
    </location>
</feature>
<evidence type="ECO:0000259" key="3">
    <source>
        <dbReference type="PROSITE" id="PS50090"/>
    </source>
</evidence>
<protein>
    <recommendedName>
        <fullName evidence="7">Meiotically up-regulated gene 152 protein</fullName>
    </recommendedName>
</protein>
<dbReference type="Proteomes" id="UP000813824">
    <property type="component" value="Unassembled WGS sequence"/>
</dbReference>
<dbReference type="PANTHER" id="PTHR46734">
    <property type="entry name" value="TELOMERIC REPEAT-BINDING FACTOR 1 TERF1"/>
    <property type="match status" value="1"/>
</dbReference>
<reference evidence="5" key="1">
    <citation type="journal article" date="2021" name="New Phytol.">
        <title>Evolutionary innovations through gain and loss of genes in the ectomycorrhizal Boletales.</title>
        <authorList>
            <person name="Wu G."/>
            <person name="Miyauchi S."/>
            <person name="Morin E."/>
            <person name="Kuo A."/>
            <person name="Drula E."/>
            <person name="Varga T."/>
            <person name="Kohler A."/>
            <person name="Feng B."/>
            <person name="Cao Y."/>
            <person name="Lipzen A."/>
            <person name="Daum C."/>
            <person name="Hundley H."/>
            <person name="Pangilinan J."/>
            <person name="Johnson J."/>
            <person name="Barry K."/>
            <person name="LaButti K."/>
            <person name="Ng V."/>
            <person name="Ahrendt S."/>
            <person name="Min B."/>
            <person name="Choi I.G."/>
            <person name="Park H."/>
            <person name="Plett J.M."/>
            <person name="Magnuson J."/>
            <person name="Spatafora J.W."/>
            <person name="Nagy L.G."/>
            <person name="Henrissat B."/>
            <person name="Grigoriev I.V."/>
            <person name="Yang Z.L."/>
            <person name="Xu J."/>
            <person name="Martin F.M."/>
        </authorList>
    </citation>
    <scope>NUCLEOTIDE SEQUENCE</scope>
    <source>
        <strain evidence="5">KKN 215</strain>
    </source>
</reference>
<feature type="compositionally biased region" description="Polar residues" evidence="2">
    <location>
        <begin position="839"/>
        <end position="858"/>
    </location>
</feature>
<feature type="region of interest" description="Disordered" evidence="2">
    <location>
        <begin position="1"/>
        <end position="49"/>
    </location>
</feature>
<feature type="compositionally biased region" description="Polar residues" evidence="2">
    <location>
        <begin position="102"/>
        <end position="112"/>
    </location>
</feature>
<dbReference type="InterPro" id="IPR017930">
    <property type="entry name" value="Myb_dom"/>
</dbReference>
<dbReference type="PANTHER" id="PTHR46734:SF1">
    <property type="entry name" value="TELOMERIC REPEAT-BINDING FACTOR 1"/>
    <property type="match status" value="1"/>
</dbReference>
<evidence type="ECO:0008006" key="7">
    <source>
        <dbReference type="Google" id="ProtNLM"/>
    </source>
</evidence>
<keyword evidence="6" id="KW-1185">Reference proteome</keyword>
<feature type="compositionally biased region" description="Basic and acidic residues" evidence="2">
    <location>
        <begin position="786"/>
        <end position="797"/>
    </location>
</feature>
<dbReference type="CDD" id="cd11660">
    <property type="entry name" value="SANT_TRF"/>
    <property type="match status" value="2"/>
</dbReference>
<feature type="domain" description="Myb-like" evidence="3">
    <location>
        <begin position="113"/>
        <end position="168"/>
    </location>
</feature>
<dbReference type="InterPro" id="IPR009057">
    <property type="entry name" value="Homeodomain-like_sf"/>
</dbReference>
<feature type="compositionally biased region" description="Polar residues" evidence="2">
    <location>
        <begin position="813"/>
        <end position="826"/>
    </location>
</feature>